<accession>A0A4Q0S313</accession>
<name>A0A4Q0S313_9BRAD</name>
<keyword evidence="2" id="KW-1185">Reference proteome</keyword>
<dbReference type="AlphaFoldDB" id="A0A4Q0S313"/>
<proteinExistence type="predicted"/>
<protein>
    <submittedName>
        <fullName evidence="1">Uncharacterized protein</fullName>
    </submittedName>
</protein>
<reference evidence="1 2" key="1">
    <citation type="submission" date="2015-04" db="EMBL/GenBank/DDBJ databases">
        <title>Comparative genomics of rhizobia nodulating Arachis hypogaea in China.</title>
        <authorList>
            <person name="Li Y."/>
        </authorList>
    </citation>
    <scope>NUCLEOTIDE SEQUENCE [LARGE SCALE GENOMIC DNA]</scope>
    <source>
        <strain evidence="1 2">CCBAU 51757</strain>
    </source>
</reference>
<dbReference type="Proteomes" id="UP000289546">
    <property type="component" value="Unassembled WGS sequence"/>
</dbReference>
<organism evidence="1 2">
    <name type="scientific">Bradyrhizobium nanningense</name>
    <dbReference type="NCBI Taxonomy" id="1325118"/>
    <lineage>
        <taxon>Bacteria</taxon>
        <taxon>Pseudomonadati</taxon>
        <taxon>Pseudomonadota</taxon>
        <taxon>Alphaproteobacteria</taxon>
        <taxon>Hyphomicrobiales</taxon>
        <taxon>Nitrobacteraceae</taxon>
        <taxon>Bradyrhizobium</taxon>
    </lineage>
</organism>
<comment type="caution">
    <text evidence="1">The sequence shown here is derived from an EMBL/GenBank/DDBJ whole genome shotgun (WGS) entry which is preliminary data.</text>
</comment>
<dbReference type="EMBL" id="LBJQ01000079">
    <property type="protein sequence ID" value="RXH27008.1"/>
    <property type="molecule type" value="Genomic_DNA"/>
</dbReference>
<gene>
    <name evidence="1" type="ORF">XH99_18010</name>
</gene>
<evidence type="ECO:0000313" key="2">
    <source>
        <dbReference type="Proteomes" id="UP000289546"/>
    </source>
</evidence>
<sequence length="83" mass="9132">MCEVTEVAGNADFPSFRDDTRAPDAAQRLFDGAPQSRGPYRQKALCEYGSGAAEQRYAPHRVRDARVSCGRLAEDQSGKDWPA</sequence>
<evidence type="ECO:0000313" key="1">
    <source>
        <dbReference type="EMBL" id="RXH27008.1"/>
    </source>
</evidence>